<dbReference type="RefSeq" id="XP_066636242.1">
    <property type="nucleotide sequence ID" value="XM_066773675.1"/>
</dbReference>
<organism evidence="2 3">
    <name type="scientific">Diplodia seriata</name>
    <dbReference type="NCBI Taxonomy" id="420778"/>
    <lineage>
        <taxon>Eukaryota</taxon>
        <taxon>Fungi</taxon>
        <taxon>Dikarya</taxon>
        <taxon>Ascomycota</taxon>
        <taxon>Pezizomycotina</taxon>
        <taxon>Dothideomycetes</taxon>
        <taxon>Dothideomycetes incertae sedis</taxon>
        <taxon>Botryosphaeriales</taxon>
        <taxon>Botryosphaeriaceae</taxon>
        <taxon>Diplodia</taxon>
    </lineage>
</organism>
<evidence type="ECO:0000313" key="3">
    <source>
        <dbReference type="Proteomes" id="UP001430584"/>
    </source>
</evidence>
<dbReference type="EMBL" id="JAJVCZ030000002">
    <property type="protein sequence ID" value="KAL0263213.1"/>
    <property type="molecule type" value="Genomic_DNA"/>
</dbReference>
<gene>
    <name evidence="2" type="ORF">SLS55_002191</name>
</gene>
<name>A0ABR3CRH9_9PEZI</name>
<dbReference type="Proteomes" id="UP001430584">
    <property type="component" value="Unassembled WGS sequence"/>
</dbReference>
<proteinExistence type="predicted"/>
<feature type="region of interest" description="Disordered" evidence="1">
    <location>
        <begin position="228"/>
        <end position="258"/>
    </location>
</feature>
<keyword evidence="3" id="KW-1185">Reference proteome</keyword>
<feature type="compositionally biased region" description="Basic and acidic residues" evidence="1">
    <location>
        <begin position="249"/>
        <end position="258"/>
    </location>
</feature>
<evidence type="ECO:0000256" key="1">
    <source>
        <dbReference type="SAM" id="MobiDB-lite"/>
    </source>
</evidence>
<comment type="caution">
    <text evidence="2">The sequence shown here is derived from an EMBL/GenBank/DDBJ whole genome shotgun (WGS) entry which is preliminary data.</text>
</comment>
<accession>A0ABR3CRH9</accession>
<protein>
    <submittedName>
        <fullName evidence="2">Uncharacterized protein</fullName>
    </submittedName>
</protein>
<sequence>MIFHLILRRQLVYLVDHGLTKRGIDNIIPITTGRASPRTMFRLGVTKAANTLDKSILTKFIMRKANQIHEAKLSNKPPVDLLDLSRGEMVEIWRQEWAKDPKTLVSDMWDQAVQHVDLEAIFNCPDHAPASVKDLMKSWRAYFFECFIEAIENATRYRISARELPEQTRSQVCAKKRAKKRADLLVTNLWRGMTRRGGKISAPDLRLIPVTAFIREGFLYKKVVEKEPEELGKRKRSTSPTRGSSDADPATKRQRTEQ</sequence>
<evidence type="ECO:0000313" key="2">
    <source>
        <dbReference type="EMBL" id="KAL0263213.1"/>
    </source>
</evidence>
<dbReference type="GeneID" id="92006276"/>
<reference evidence="2 3" key="1">
    <citation type="submission" date="2024-02" db="EMBL/GenBank/DDBJ databases">
        <title>De novo assembly and annotation of 12 fungi associated with fruit tree decline syndrome in Ontario, Canada.</title>
        <authorList>
            <person name="Sulman M."/>
            <person name="Ellouze W."/>
            <person name="Ilyukhin E."/>
        </authorList>
    </citation>
    <scope>NUCLEOTIDE SEQUENCE [LARGE SCALE GENOMIC DNA]</scope>
    <source>
        <strain evidence="2 3">FDS-637</strain>
    </source>
</reference>